<keyword evidence="6 7" id="KW-0804">Transcription</keyword>
<keyword evidence="10" id="KW-1185">Reference proteome</keyword>
<dbReference type="AlphaFoldDB" id="A0A917T740"/>
<dbReference type="InterPro" id="IPR003444">
    <property type="entry name" value="MraZ"/>
</dbReference>
<proteinExistence type="inferred from homology"/>
<feature type="domain" description="SpoVT-AbrB" evidence="8">
    <location>
        <begin position="9"/>
        <end position="51"/>
    </location>
</feature>
<dbReference type="GO" id="GO:2000143">
    <property type="term" value="P:negative regulation of DNA-templated transcription initiation"/>
    <property type="evidence" value="ECO:0007669"/>
    <property type="project" value="TreeGrafter"/>
</dbReference>
<evidence type="ECO:0000313" key="10">
    <source>
        <dbReference type="Proteomes" id="UP000655208"/>
    </source>
</evidence>
<dbReference type="InterPro" id="IPR038619">
    <property type="entry name" value="MraZ_sf"/>
</dbReference>
<dbReference type="GO" id="GO:0000976">
    <property type="term" value="F:transcription cis-regulatory region binding"/>
    <property type="evidence" value="ECO:0007669"/>
    <property type="project" value="TreeGrafter"/>
</dbReference>
<dbReference type="Gene3D" id="3.40.1550.20">
    <property type="entry name" value="Transcriptional regulator MraZ domain"/>
    <property type="match status" value="1"/>
</dbReference>
<dbReference type="InterPro" id="IPR020603">
    <property type="entry name" value="MraZ_dom"/>
</dbReference>
<dbReference type="GO" id="GO:0009295">
    <property type="term" value="C:nucleoid"/>
    <property type="evidence" value="ECO:0007669"/>
    <property type="project" value="UniProtKB-SubCell"/>
</dbReference>
<dbReference type="GO" id="GO:0005737">
    <property type="term" value="C:cytoplasm"/>
    <property type="evidence" value="ECO:0007669"/>
    <property type="project" value="UniProtKB-UniRule"/>
</dbReference>
<comment type="subcellular location">
    <subcellularLocation>
        <location evidence="7">Cytoplasm</location>
        <location evidence="7">Nucleoid</location>
    </subcellularLocation>
</comment>
<evidence type="ECO:0000256" key="1">
    <source>
        <dbReference type="ARBA" id="ARBA00013860"/>
    </source>
</evidence>
<evidence type="ECO:0000256" key="3">
    <source>
        <dbReference type="ARBA" id="ARBA00022737"/>
    </source>
</evidence>
<name>A0A917T740_9ACTN</name>
<dbReference type="SUPFAM" id="SSF89447">
    <property type="entry name" value="AbrB/MazE/MraZ-like"/>
    <property type="match status" value="1"/>
</dbReference>
<comment type="subunit">
    <text evidence="7">Forms oligomers.</text>
</comment>
<dbReference type="CDD" id="cd16320">
    <property type="entry name" value="MraZ_N"/>
    <property type="match status" value="1"/>
</dbReference>
<evidence type="ECO:0000256" key="2">
    <source>
        <dbReference type="ARBA" id="ARBA00022490"/>
    </source>
</evidence>
<dbReference type="PANTHER" id="PTHR34701">
    <property type="entry name" value="TRANSCRIPTIONAL REGULATOR MRAZ"/>
    <property type="match status" value="1"/>
</dbReference>
<evidence type="ECO:0000256" key="4">
    <source>
        <dbReference type="ARBA" id="ARBA00023015"/>
    </source>
</evidence>
<keyword evidence="2 7" id="KW-0963">Cytoplasm</keyword>
<evidence type="ECO:0000256" key="5">
    <source>
        <dbReference type="ARBA" id="ARBA00023125"/>
    </source>
</evidence>
<dbReference type="HAMAP" id="MF_01008">
    <property type="entry name" value="MraZ"/>
    <property type="match status" value="1"/>
</dbReference>
<dbReference type="GO" id="GO:0003700">
    <property type="term" value="F:DNA-binding transcription factor activity"/>
    <property type="evidence" value="ECO:0007669"/>
    <property type="project" value="UniProtKB-UniRule"/>
</dbReference>
<dbReference type="Proteomes" id="UP000655208">
    <property type="component" value="Unassembled WGS sequence"/>
</dbReference>
<keyword evidence="5 7" id="KW-0238">DNA-binding</keyword>
<dbReference type="InterPro" id="IPR035642">
    <property type="entry name" value="MraZ_N"/>
</dbReference>
<dbReference type="InterPro" id="IPR037914">
    <property type="entry name" value="SpoVT-AbrB_sf"/>
</dbReference>
<accession>A0A917T740</accession>
<evidence type="ECO:0000259" key="8">
    <source>
        <dbReference type="PROSITE" id="PS51740"/>
    </source>
</evidence>
<dbReference type="EMBL" id="BMNA01000009">
    <property type="protein sequence ID" value="GGM11486.1"/>
    <property type="molecule type" value="Genomic_DNA"/>
</dbReference>
<comment type="caution">
    <text evidence="9">The sequence shown here is derived from an EMBL/GenBank/DDBJ whole genome shotgun (WGS) entry which is preliminary data.</text>
</comment>
<gene>
    <name evidence="7 9" type="primary">mraZ</name>
    <name evidence="9" type="ORF">GCM10011594_34290</name>
</gene>
<dbReference type="PANTHER" id="PTHR34701:SF1">
    <property type="entry name" value="TRANSCRIPTIONAL REGULATOR MRAZ"/>
    <property type="match status" value="1"/>
</dbReference>
<evidence type="ECO:0000256" key="7">
    <source>
        <dbReference type="HAMAP-Rule" id="MF_01008"/>
    </source>
</evidence>
<keyword evidence="4 7" id="KW-0805">Transcription regulation</keyword>
<dbReference type="InterPro" id="IPR007159">
    <property type="entry name" value="SpoVT-AbrB_dom"/>
</dbReference>
<protein>
    <recommendedName>
        <fullName evidence="1 7">Transcriptional regulator MraZ</fullName>
    </recommendedName>
</protein>
<reference evidence="9" key="2">
    <citation type="submission" date="2020-09" db="EMBL/GenBank/DDBJ databases">
        <authorList>
            <person name="Sun Q."/>
            <person name="Zhou Y."/>
        </authorList>
    </citation>
    <scope>NUCLEOTIDE SEQUENCE</scope>
    <source>
        <strain evidence="9">CGMCC 4.7308</strain>
    </source>
</reference>
<sequence length="145" mass="15987">MLTDRFVGTYTPRLDDKGRVTLPAKYRDAFAPGVAVSRGQDHCLYVFTPDGFQRFAEPAITASVTDQGARAFQRYLLANTDEQRPDAQGRISIPARMREYAGLVKDVVILGVGDRMEIWDAQAWADYEAAQEAAFAQPETGLLGG</sequence>
<organism evidence="9 10">
    <name type="scientific">Nakamurella endophytica</name>
    <dbReference type="NCBI Taxonomy" id="1748367"/>
    <lineage>
        <taxon>Bacteria</taxon>
        <taxon>Bacillati</taxon>
        <taxon>Actinomycetota</taxon>
        <taxon>Actinomycetes</taxon>
        <taxon>Nakamurellales</taxon>
        <taxon>Nakamurellaceae</taxon>
        <taxon>Nakamurella</taxon>
    </lineage>
</organism>
<dbReference type="PROSITE" id="PS51740">
    <property type="entry name" value="SPOVT_ABRB"/>
    <property type="match status" value="2"/>
</dbReference>
<evidence type="ECO:0000313" key="9">
    <source>
        <dbReference type="EMBL" id="GGM11486.1"/>
    </source>
</evidence>
<reference evidence="9" key="1">
    <citation type="journal article" date="2014" name="Int. J. Syst. Evol. Microbiol.">
        <title>Complete genome sequence of Corynebacterium casei LMG S-19264T (=DSM 44701T), isolated from a smear-ripened cheese.</title>
        <authorList>
            <consortium name="US DOE Joint Genome Institute (JGI-PGF)"/>
            <person name="Walter F."/>
            <person name="Albersmeier A."/>
            <person name="Kalinowski J."/>
            <person name="Ruckert C."/>
        </authorList>
    </citation>
    <scope>NUCLEOTIDE SEQUENCE</scope>
    <source>
        <strain evidence="9">CGMCC 4.7308</strain>
    </source>
</reference>
<keyword evidence="3" id="KW-0677">Repeat</keyword>
<comment type="similarity">
    <text evidence="7">Belongs to the MraZ family.</text>
</comment>
<dbReference type="CDD" id="cd16321">
    <property type="entry name" value="MraZ_C"/>
    <property type="match status" value="1"/>
</dbReference>
<evidence type="ECO:0000256" key="6">
    <source>
        <dbReference type="ARBA" id="ARBA00023163"/>
    </source>
</evidence>
<dbReference type="NCBIfam" id="TIGR00242">
    <property type="entry name" value="division/cell wall cluster transcriptional repressor MraZ"/>
    <property type="match status" value="1"/>
</dbReference>
<dbReference type="Pfam" id="PF02381">
    <property type="entry name" value="MraZ"/>
    <property type="match status" value="2"/>
</dbReference>
<feature type="domain" description="SpoVT-AbrB" evidence="8">
    <location>
        <begin position="80"/>
        <end position="123"/>
    </location>
</feature>
<dbReference type="InterPro" id="IPR035644">
    <property type="entry name" value="MraZ_C"/>
</dbReference>